<keyword evidence="3" id="KW-1185">Reference proteome</keyword>
<evidence type="ECO:0000313" key="2">
    <source>
        <dbReference type="EMBL" id="GJU08501.1"/>
    </source>
</evidence>
<evidence type="ECO:0000256" key="1">
    <source>
        <dbReference type="SAM" id="MobiDB-lite"/>
    </source>
</evidence>
<dbReference type="EMBL" id="BQNB010021638">
    <property type="protein sequence ID" value="GJU08501.1"/>
    <property type="molecule type" value="Genomic_DNA"/>
</dbReference>
<sequence>MSFLHGTLKEDVYVCQPEGFIDADHPSHVIQVRALYGVISKHHEGLKLGDDLSSPKTLPVDDSIFGSSPVMRSVISKELETLAWETCRGVAMGLEGLVRGAVGLVWDFCGFRYIVDWGGGGVVCGYWGYSGGVGCTSIVLREGGRERSGEEELRRGVEGRVQGGMGWGERKESDRGYCGESEKARVWSVGDEEGGWRGVDAVKGGVKRTKPRGGGNRGGARGSSDTWRIVAQRVASAIETIAIYESKTSVPRNSRNRVKRQEDKVEENASNIGHGKVTMVEVLASNKTKDIK</sequence>
<dbReference type="Proteomes" id="UP001151760">
    <property type="component" value="Unassembled WGS sequence"/>
</dbReference>
<evidence type="ECO:0000313" key="3">
    <source>
        <dbReference type="Proteomes" id="UP001151760"/>
    </source>
</evidence>
<proteinExistence type="predicted"/>
<reference evidence="2" key="1">
    <citation type="journal article" date="2022" name="Int. J. Mol. Sci.">
        <title>Draft Genome of Tanacetum Coccineum: Genomic Comparison of Closely Related Tanacetum-Family Plants.</title>
        <authorList>
            <person name="Yamashiro T."/>
            <person name="Shiraishi A."/>
            <person name="Nakayama K."/>
            <person name="Satake H."/>
        </authorList>
    </citation>
    <scope>NUCLEOTIDE SEQUENCE</scope>
</reference>
<gene>
    <name evidence="2" type="ORF">Tco_1124931</name>
</gene>
<protein>
    <submittedName>
        <fullName evidence="2">Uncharacterized protein</fullName>
    </submittedName>
</protein>
<comment type="caution">
    <text evidence="2">The sequence shown here is derived from an EMBL/GenBank/DDBJ whole genome shotgun (WGS) entry which is preliminary data.</text>
</comment>
<accession>A0ABQ5J7I7</accession>
<organism evidence="2 3">
    <name type="scientific">Tanacetum coccineum</name>
    <dbReference type="NCBI Taxonomy" id="301880"/>
    <lineage>
        <taxon>Eukaryota</taxon>
        <taxon>Viridiplantae</taxon>
        <taxon>Streptophyta</taxon>
        <taxon>Embryophyta</taxon>
        <taxon>Tracheophyta</taxon>
        <taxon>Spermatophyta</taxon>
        <taxon>Magnoliopsida</taxon>
        <taxon>eudicotyledons</taxon>
        <taxon>Gunneridae</taxon>
        <taxon>Pentapetalae</taxon>
        <taxon>asterids</taxon>
        <taxon>campanulids</taxon>
        <taxon>Asterales</taxon>
        <taxon>Asteraceae</taxon>
        <taxon>Asteroideae</taxon>
        <taxon>Anthemideae</taxon>
        <taxon>Anthemidinae</taxon>
        <taxon>Tanacetum</taxon>
    </lineage>
</organism>
<name>A0ABQ5J7I7_9ASTR</name>
<feature type="region of interest" description="Disordered" evidence="1">
    <location>
        <begin position="204"/>
        <end position="224"/>
    </location>
</feature>
<feature type="region of interest" description="Disordered" evidence="1">
    <location>
        <begin position="253"/>
        <end position="273"/>
    </location>
</feature>
<feature type="compositionally biased region" description="Gly residues" evidence="1">
    <location>
        <begin position="212"/>
        <end position="221"/>
    </location>
</feature>
<reference evidence="2" key="2">
    <citation type="submission" date="2022-01" db="EMBL/GenBank/DDBJ databases">
        <authorList>
            <person name="Yamashiro T."/>
            <person name="Shiraishi A."/>
            <person name="Satake H."/>
            <person name="Nakayama K."/>
        </authorList>
    </citation>
    <scope>NUCLEOTIDE SEQUENCE</scope>
</reference>